<dbReference type="PANTHER" id="PTHR34387:SF1">
    <property type="entry name" value="PERIPLASMIC IMMUNOGENIC PROTEIN"/>
    <property type="match status" value="1"/>
</dbReference>
<gene>
    <name evidence="2" type="ORF">DCF17_16955</name>
</gene>
<dbReference type="AlphaFoldDB" id="A0A2W4XPV8"/>
<dbReference type="PANTHER" id="PTHR34387">
    <property type="entry name" value="SLR1258 PROTEIN"/>
    <property type="match status" value="1"/>
</dbReference>
<dbReference type="Pfam" id="PF04402">
    <property type="entry name" value="SIMPL"/>
    <property type="match status" value="1"/>
</dbReference>
<name>A0A2W4XPV8_9CYAN</name>
<proteinExistence type="predicted"/>
<organism evidence="2 3">
    <name type="scientific">Shackletoniella antarctica</name>
    <dbReference type="NCBI Taxonomy" id="268115"/>
    <lineage>
        <taxon>Bacteria</taxon>
        <taxon>Bacillati</taxon>
        <taxon>Cyanobacteriota</taxon>
        <taxon>Cyanophyceae</taxon>
        <taxon>Oculatellales</taxon>
        <taxon>Oculatellaceae</taxon>
        <taxon>Shackletoniella</taxon>
    </lineage>
</organism>
<dbReference type="InterPro" id="IPR052022">
    <property type="entry name" value="26kDa_periplasmic_antigen"/>
</dbReference>
<evidence type="ECO:0000313" key="3">
    <source>
        <dbReference type="Proteomes" id="UP000249081"/>
    </source>
</evidence>
<reference evidence="2 3" key="2">
    <citation type="submission" date="2018-06" db="EMBL/GenBank/DDBJ databases">
        <title>Metagenomic assembly of (sub)arctic Cyanobacteria and their associated microbiome from non-axenic cultures.</title>
        <authorList>
            <person name="Baurain D."/>
        </authorList>
    </citation>
    <scope>NUCLEOTIDE SEQUENCE [LARGE SCALE GENOMIC DNA]</scope>
    <source>
        <strain evidence="2">ULC041bin1</strain>
    </source>
</reference>
<evidence type="ECO:0000256" key="1">
    <source>
        <dbReference type="SAM" id="SignalP"/>
    </source>
</evidence>
<dbReference type="Gene3D" id="3.30.110.170">
    <property type="entry name" value="Protein of unknown function (DUF541), domain 1"/>
    <property type="match status" value="1"/>
</dbReference>
<dbReference type="Gene3D" id="3.30.70.2970">
    <property type="entry name" value="Protein of unknown function (DUF541), domain 2"/>
    <property type="match status" value="1"/>
</dbReference>
<dbReference type="GO" id="GO:0006974">
    <property type="term" value="P:DNA damage response"/>
    <property type="evidence" value="ECO:0007669"/>
    <property type="project" value="TreeGrafter"/>
</dbReference>
<reference evidence="3" key="1">
    <citation type="submission" date="2018-04" db="EMBL/GenBank/DDBJ databases">
        <authorList>
            <person name="Cornet L."/>
        </authorList>
    </citation>
    <scope>NUCLEOTIDE SEQUENCE [LARGE SCALE GENOMIC DNA]</scope>
</reference>
<dbReference type="EMBL" id="QBMN01000137">
    <property type="protein sequence ID" value="PZO36625.1"/>
    <property type="molecule type" value="Genomic_DNA"/>
</dbReference>
<feature type="chain" id="PRO_5015856188" description="SIMPL domain-containing protein" evidence="1">
    <location>
        <begin position="22"/>
        <end position="229"/>
    </location>
</feature>
<keyword evidence="1" id="KW-0732">Signal</keyword>
<protein>
    <recommendedName>
        <fullName evidence="4">SIMPL domain-containing protein</fullName>
    </recommendedName>
</protein>
<evidence type="ECO:0000313" key="2">
    <source>
        <dbReference type="EMBL" id="PZO36625.1"/>
    </source>
</evidence>
<feature type="signal peptide" evidence="1">
    <location>
        <begin position="1"/>
        <end position="21"/>
    </location>
</feature>
<accession>A0A2W4XPV8</accession>
<comment type="caution">
    <text evidence="2">The sequence shown here is derived from an EMBL/GenBank/DDBJ whole genome shotgun (WGS) entry which is preliminary data.</text>
</comment>
<sequence>MSVALVSGLSFAPVFTSTAIAQDNVMRTLTVTGQGEDSIPTTQTQVSLGVDVEGTDAAAVQQEVARRTTAVVELLRSRRVEKLETTGIQLSPRYNYENGRTDVIGYSGSNTVSFRIATENVGSLLDDAVNAGANQIRGVSFVADDAAVEAARQRALRNAVNDAQTQAGTVLGSLNLSSQEVVSIQINGAAPPAPMPQAALSSRVESDSVTPVIGGEQTVQAQVTLQIRY</sequence>
<dbReference type="Proteomes" id="UP000249081">
    <property type="component" value="Unassembled WGS sequence"/>
</dbReference>
<dbReference type="InterPro" id="IPR007497">
    <property type="entry name" value="SIMPL/DUF541"/>
</dbReference>
<evidence type="ECO:0008006" key="4">
    <source>
        <dbReference type="Google" id="ProtNLM"/>
    </source>
</evidence>